<evidence type="ECO:0000259" key="11">
    <source>
        <dbReference type="PROSITE" id="PS50206"/>
    </source>
</evidence>
<keyword evidence="5" id="KW-0970">Cilium biogenesis/degradation</keyword>
<evidence type="ECO:0000256" key="2">
    <source>
        <dbReference type="ARBA" id="ARBA00004300"/>
    </source>
</evidence>
<evidence type="ECO:0000256" key="9">
    <source>
        <dbReference type="ARBA" id="ARBA00023273"/>
    </source>
</evidence>
<keyword evidence="3" id="KW-0813">Transport</keyword>
<dbReference type="PANTHER" id="PTHR44390">
    <property type="entry name" value="CENTROSOMAL PROTEIN OF 41 KDA"/>
    <property type="match status" value="1"/>
</dbReference>
<evidence type="ECO:0000256" key="6">
    <source>
        <dbReference type="ARBA" id="ARBA00022927"/>
    </source>
</evidence>
<dbReference type="GO" id="GO:0036064">
    <property type="term" value="C:ciliary basal body"/>
    <property type="evidence" value="ECO:0007669"/>
    <property type="project" value="TreeGrafter"/>
</dbReference>
<evidence type="ECO:0000256" key="4">
    <source>
        <dbReference type="ARBA" id="ARBA00022490"/>
    </source>
</evidence>
<keyword evidence="13" id="KW-1185">Reference proteome</keyword>
<comment type="similarity">
    <text evidence="10">Belongs to the CEP41 family.</text>
</comment>
<dbReference type="EMBL" id="MPUH01000114">
    <property type="protein sequence ID" value="OMJ89919.1"/>
    <property type="molecule type" value="Genomic_DNA"/>
</dbReference>
<evidence type="ECO:0000256" key="7">
    <source>
        <dbReference type="ARBA" id="ARBA00023069"/>
    </source>
</evidence>
<evidence type="ECO:0000313" key="12">
    <source>
        <dbReference type="EMBL" id="OMJ89919.1"/>
    </source>
</evidence>
<dbReference type="AlphaFoldDB" id="A0A1R2CLM2"/>
<evidence type="ECO:0000256" key="1">
    <source>
        <dbReference type="ARBA" id="ARBA00004120"/>
    </source>
</evidence>
<dbReference type="PROSITE" id="PS50206">
    <property type="entry name" value="RHODANESE_3"/>
    <property type="match status" value="1"/>
</dbReference>
<accession>A0A1R2CLM2</accession>
<organism evidence="12 13">
    <name type="scientific">Stentor coeruleus</name>
    <dbReference type="NCBI Taxonomy" id="5963"/>
    <lineage>
        <taxon>Eukaryota</taxon>
        <taxon>Sar</taxon>
        <taxon>Alveolata</taxon>
        <taxon>Ciliophora</taxon>
        <taxon>Postciliodesmatophora</taxon>
        <taxon>Heterotrichea</taxon>
        <taxon>Heterotrichida</taxon>
        <taxon>Stentoridae</taxon>
        <taxon>Stentor</taxon>
    </lineage>
</organism>
<evidence type="ECO:0000256" key="10">
    <source>
        <dbReference type="ARBA" id="ARBA00038465"/>
    </source>
</evidence>
<dbReference type="SMART" id="SM00450">
    <property type="entry name" value="RHOD"/>
    <property type="match status" value="1"/>
</dbReference>
<reference evidence="12 13" key="1">
    <citation type="submission" date="2016-11" db="EMBL/GenBank/DDBJ databases">
        <title>The macronuclear genome of Stentor coeruleus: a giant cell with tiny introns.</title>
        <authorList>
            <person name="Slabodnick M."/>
            <person name="Ruby J.G."/>
            <person name="Reiff S.B."/>
            <person name="Swart E.C."/>
            <person name="Gosai S."/>
            <person name="Prabakaran S."/>
            <person name="Witkowska E."/>
            <person name="Larue G.E."/>
            <person name="Fisher S."/>
            <person name="Freeman R.M."/>
            <person name="Gunawardena J."/>
            <person name="Chu W."/>
            <person name="Stover N.A."/>
            <person name="Gregory B.D."/>
            <person name="Nowacki M."/>
            <person name="Derisi J."/>
            <person name="Roy S.W."/>
            <person name="Marshall W.F."/>
            <person name="Sood P."/>
        </authorList>
    </citation>
    <scope>NUCLEOTIDE SEQUENCE [LARGE SCALE GENOMIC DNA]</scope>
    <source>
        <strain evidence="12">WM001</strain>
    </source>
</reference>
<keyword evidence="6" id="KW-0653">Protein transport</keyword>
<keyword evidence="4" id="KW-0963">Cytoplasm</keyword>
<dbReference type="InterPro" id="IPR036873">
    <property type="entry name" value="Rhodanese-like_dom_sf"/>
</dbReference>
<protein>
    <recommendedName>
        <fullName evidence="11">Rhodanese domain-containing protein</fullName>
    </recommendedName>
</protein>
<comment type="subcellular location">
    <subcellularLocation>
        <location evidence="1">Cytoplasm</location>
        <location evidence="1">Cytoskeleton</location>
        <location evidence="1">Cilium basal body</location>
    </subcellularLocation>
    <subcellularLocation>
        <location evidence="2">Cytoplasm</location>
        <location evidence="2">Cytoskeleton</location>
        <location evidence="2">Microtubule organizing center</location>
        <location evidence="2">Centrosome</location>
    </subcellularLocation>
</comment>
<keyword evidence="8" id="KW-0206">Cytoskeleton</keyword>
<dbReference type="GO" id="GO:0015031">
    <property type="term" value="P:protein transport"/>
    <property type="evidence" value="ECO:0007669"/>
    <property type="project" value="UniProtKB-KW"/>
</dbReference>
<keyword evidence="9" id="KW-0966">Cell projection</keyword>
<dbReference type="Pfam" id="PF00581">
    <property type="entry name" value="Rhodanese"/>
    <property type="match status" value="1"/>
</dbReference>
<dbReference type="Gene3D" id="3.40.250.10">
    <property type="entry name" value="Rhodanese-like domain"/>
    <property type="match status" value="1"/>
</dbReference>
<dbReference type="OrthoDB" id="70250at2759"/>
<gene>
    <name evidence="12" type="ORF">SteCoe_7807</name>
</gene>
<dbReference type="SUPFAM" id="SSF52821">
    <property type="entry name" value="Rhodanese/Cell cycle control phosphatase"/>
    <property type="match status" value="1"/>
</dbReference>
<dbReference type="InterPro" id="IPR001763">
    <property type="entry name" value="Rhodanese-like_dom"/>
</dbReference>
<evidence type="ECO:0000256" key="3">
    <source>
        <dbReference type="ARBA" id="ARBA00022448"/>
    </source>
</evidence>
<dbReference type="Proteomes" id="UP000187209">
    <property type="component" value="Unassembled WGS sequence"/>
</dbReference>
<evidence type="ECO:0000256" key="8">
    <source>
        <dbReference type="ARBA" id="ARBA00023212"/>
    </source>
</evidence>
<dbReference type="InterPro" id="IPR051889">
    <property type="entry name" value="CEP41"/>
</dbReference>
<feature type="domain" description="Rhodanese" evidence="11">
    <location>
        <begin position="59"/>
        <end position="147"/>
    </location>
</feature>
<proteinExistence type="inferred from homology"/>
<evidence type="ECO:0000313" key="13">
    <source>
        <dbReference type="Proteomes" id="UP000187209"/>
    </source>
</evidence>
<dbReference type="PANTHER" id="PTHR44390:SF1">
    <property type="entry name" value="CENTROSOMAL PROTEIN OF 41 KDA"/>
    <property type="match status" value="1"/>
</dbReference>
<keyword evidence="7" id="KW-0969">Cilium</keyword>
<dbReference type="GO" id="GO:0005813">
    <property type="term" value="C:centrosome"/>
    <property type="evidence" value="ECO:0007669"/>
    <property type="project" value="UniProtKB-SubCell"/>
</dbReference>
<comment type="caution">
    <text evidence="12">The sequence shown here is derived from an EMBL/GenBank/DDBJ whole genome shotgun (WGS) entry which is preliminary data.</text>
</comment>
<dbReference type="GO" id="GO:0060271">
    <property type="term" value="P:cilium assembly"/>
    <property type="evidence" value="ECO:0007669"/>
    <property type="project" value="TreeGrafter"/>
</dbReference>
<evidence type="ECO:0000256" key="5">
    <source>
        <dbReference type="ARBA" id="ARBA00022794"/>
    </source>
</evidence>
<name>A0A1R2CLM2_9CILI</name>
<dbReference type="CDD" id="cd00158">
    <property type="entry name" value="RHOD"/>
    <property type="match status" value="1"/>
</dbReference>
<sequence length="189" mass="21485">MTAKRRGELFRRISGVNLVKLLRVIAPNENNEELKIGPEDSASQTARFSVFTVDGEIKTHDDFVLLDLRDTDDYMRSHIMYAQSFPAPNVTRDRILPEMFRLKNQAGKMIIIYAGDERPGVENAQKLATRGFENVYLLTGGLEEFCKQYWQYVEGTNPPKPPAPANHIKNYKSSDSQISVNSSISRRFG</sequence>